<feature type="domain" description="NR LBD" evidence="18">
    <location>
        <begin position="1153"/>
        <end position="1423"/>
    </location>
</feature>
<dbReference type="EMBL" id="CANHGI010000004">
    <property type="protein sequence ID" value="CAI5447556.1"/>
    <property type="molecule type" value="Genomic_DNA"/>
</dbReference>
<dbReference type="SUPFAM" id="SSF57716">
    <property type="entry name" value="Glucocorticoid receptor-like (DNA-binding domain)"/>
    <property type="match status" value="1"/>
</dbReference>
<evidence type="ECO:0000256" key="8">
    <source>
        <dbReference type="ARBA" id="ARBA00022801"/>
    </source>
</evidence>
<dbReference type="InterPro" id="IPR029058">
    <property type="entry name" value="AB_hydrolase_fold"/>
</dbReference>
<keyword evidence="5" id="KW-0479">Metal-binding</keyword>
<keyword evidence="13" id="KW-0675">Receptor</keyword>
<dbReference type="Gene3D" id="1.10.565.10">
    <property type="entry name" value="Retinoid X Receptor"/>
    <property type="match status" value="1"/>
</dbReference>
<evidence type="ECO:0000256" key="10">
    <source>
        <dbReference type="ARBA" id="ARBA00023015"/>
    </source>
</evidence>
<dbReference type="SUPFAM" id="SSF48508">
    <property type="entry name" value="Nuclear receptor ligand-binding domain"/>
    <property type="match status" value="1"/>
</dbReference>
<dbReference type="OrthoDB" id="1735038at2759"/>
<dbReference type="InterPro" id="IPR013088">
    <property type="entry name" value="Znf_NHR/GATA"/>
</dbReference>
<evidence type="ECO:0000256" key="12">
    <source>
        <dbReference type="ARBA" id="ARBA00023163"/>
    </source>
</evidence>
<dbReference type="InterPro" id="IPR049636">
    <property type="entry name" value="HNF4-like_DBD"/>
</dbReference>
<dbReference type="PROSITE" id="PS00031">
    <property type="entry name" value="NUCLEAR_REC_DBD_1"/>
    <property type="match status" value="1"/>
</dbReference>
<evidence type="ECO:0000259" key="18">
    <source>
        <dbReference type="PROSITE" id="PS51843"/>
    </source>
</evidence>
<keyword evidence="7" id="KW-0863">Zinc-finger</keyword>
<dbReference type="GO" id="GO:0008239">
    <property type="term" value="F:dipeptidyl-peptidase activity"/>
    <property type="evidence" value="ECO:0007669"/>
    <property type="project" value="TreeGrafter"/>
</dbReference>
<evidence type="ECO:0008006" key="21">
    <source>
        <dbReference type="Google" id="ProtNLM"/>
    </source>
</evidence>
<sequence length="1427" mass="160357">MIVFIFLVALVSTCTAYRPGFQKNREIVTSSSSAITVNVGYFNQKLDHLNLMSNVNFTQRYLYSDHYTTNKKLALLLISEETSFEAGFLTDESSQIAKNAQRFGATTFALEHRFYGDSKPFPYLNSTSLRYLSSLQAIFDISEFINYANKQFNFDSDVKWVLFGIGYGGVLAAEARKVFPNQITGVIASSAPVKHVYDFWQYNDQVAVGIENIGGDNCVANISQAFKDVANLMTTVEGRANLSDAFRLNPRFDQTNLTANDIQSFYASIMLPIQQVVQFNNEFGVQVSRVCNIMANNNYTSIQNLYLVNNYVFSGQEPIFSSYSQVLSYYTDVSSTSQYSEARISFWQRCTEFGFFFTTNSDNTNSIFGAILPSSYFVNLCMDIFPDASISATTIRDAVETYNSFYGAADDYSGTNVVFTNGWYDPMGRMGKTTSKDISVVIFLIAEASYGADMLAGNGTTLYIEQAHAIATDNINTWFNNPPNPVTFVNTTNPWTRPQGFGQQSVPVAQFSALPEDRPTKRQYPKSKLNKKVLLGRPPHGFKPAPDGNELSDLPVGFEQGTFRQRVDHFDNTNSNYFQQKYFKNSQWAKPNGPNFLMIGGEGPESARWVLNENITYLTWAQKYGATVYLLEHRYYGDSIVGDNSNLQWLNSLQMLYDLADFIRAVNRKSTTQAPWITFGGSYSGAMSAWMREVFPDLVIGAVASSGPVYAKTDFYEYLMVVETSIRTYNSTCADNIKAGFDQMRILFNTKEGRANLSTLFTLKPAFGDTIRDVDKQYFFSTIYSNFQGAVQYSGDNTGPYAYGYGIPDMCNIMLNSTNTPIQNIANFNVFMTTFYNGGFGGTDNLYEDMVDDIKNAQQYGPDSAAGLLWTWQTCTEFGYFQSSDSGNGIFGSACPVNMFVQLCEDVFNDFNRASIDGIIDYTNYRYGSRNQYRGTNVVFPNGNVDPWHALGLYTYGEDTIVPYLIDGTAHCADMYPARPEDVPGLKIVRDLVDTNIAQWLAQYNSGTVPPTSTTTTTVIPGTQGTGATVPAGNSSVATSTTTVAATTSGATKMKCSICDSSATSLHFGAPSCKACAAFFRRTVALDITYECITGKMDCEVNFERRMACKHCRYEKCIKNNMKRDMVQSKKGRYEAGVLEREDSPCTSSASEEVRKFIDHIVKMDSNLNKSRRMAFTDSTLFDIFSGTCKMPFEKHQLRPFDFRFYNGYQKQEYVMMFNYSNAMPDFQQLSNADQNFLFRIACGVDFVMSSAFYTYCIGIENNLLISHDGTYIQMLPLPLSGDEPGAASMFPKKDEFEKYKNLVRPKVKSWLEFVPSFVRMEFTFEENALLKALCCWHMVYFNFDEAGKEICNNQKTKIMQSILQHCQDKRGEEEGAIRAGEIALFVSLINDEVMELVSTLIIMSFFEIMEGDTLIQEILRTSSLFS</sequence>
<keyword evidence="4" id="KW-0645">Protease</keyword>
<organism evidence="19 20">
    <name type="scientific">Caenorhabditis angaria</name>
    <dbReference type="NCBI Taxonomy" id="860376"/>
    <lineage>
        <taxon>Eukaryota</taxon>
        <taxon>Metazoa</taxon>
        <taxon>Ecdysozoa</taxon>
        <taxon>Nematoda</taxon>
        <taxon>Chromadorea</taxon>
        <taxon>Rhabditida</taxon>
        <taxon>Rhabditina</taxon>
        <taxon>Rhabditomorpha</taxon>
        <taxon>Rhabditoidea</taxon>
        <taxon>Rhabditidae</taxon>
        <taxon>Peloderinae</taxon>
        <taxon>Caenorhabditis</taxon>
    </lineage>
</organism>
<dbReference type="GO" id="GO:0070008">
    <property type="term" value="F:serine-type exopeptidase activity"/>
    <property type="evidence" value="ECO:0007669"/>
    <property type="project" value="InterPro"/>
</dbReference>
<evidence type="ECO:0000256" key="11">
    <source>
        <dbReference type="ARBA" id="ARBA00023125"/>
    </source>
</evidence>
<dbReference type="Gene3D" id="3.40.50.1820">
    <property type="entry name" value="alpha/beta hydrolase"/>
    <property type="match status" value="2"/>
</dbReference>
<keyword evidence="12" id="KW-0804">Transcription</keyword>
<dbReference type="CDD" id="cd06960">
    <property type="entry name" value="NR_DBD_HNF4A"/>
    <property type="match status" value="1"/>
</dbReference>
<dbReference type="InterPro" id="IPR035500">
    <property type="entry name" value="NHR-like_dom_sf"/>
</dbReference>
<dbReference type="Gene3D" id="1.20.120.980">
    <property type="entry name" value="Serine carboxypeptidase S28, SKS domain"/>
    <property type="match status" value="2"/>
</dbReference>
<keyword evidence="10" id="KW-0805">Transcription regulation</keyword>
<dbReference type="InterPro" id="IPR001628">
    <property type="entry name" value="Znf_hrmn_rcpt"/>
</dbReference>
<dbReference type="GO" id="GO:0005634">
    <property type="term" value="C:nucleus"/>
    <property type="evidence" value="ECO:0007669"/>
    <property type="project" value="UniProtKB-SubCell"/>
</dbReference>
<evidence type="ECO:0000256" key="16">
    <source>
        <dbReference type="SAM" id="SignalP"/>
    </source>
</evidence>
<keyword evidence="9" id="KW-0862">Zinc</keyword>
<protein>
    <recommendedName>
        <fullName evidence="21">Nuclear receptor domain-containing protein</fullName>
    </recommendedName>
</protein>
<dbReference type="PROSITE" id="PS51030">
    <property type="entry name" value="NUCLEAR_REC_DBD_2"/>
    <property type="match status" value="1"/>
</dbReference>
<evidence type="ECO:0000256" key="4">
    <source>
        <dbReference type="ARBA" id="ARBA00022670"/>
    </source>
</evidence>
<dbReference type="Pfam" id="PF05577">
    <property type="entry name" value="Peptidase_S28"/>
    <property type="match status" value="2"/>
</dbReference>
<evidence type="ECO:0000313" key="19">
    <source>
        <dbReference type="EMBL" id="CAI5447556.1"/>
    </source>
</evidence>
<dbReference type="GO" id="GO:0008270">
    <property type="term" value="F:zinc ion binding"/>
    <property type="evidence" value="ECO:0007669"/>
    <property type="project" value="UniProtKB-KW"/>
</dbReference>
<keyword evidence="8" id="KW-0378">Hydrolase</keyword>
<dbReference type="PRINTS" id="PR00047">
    <property type="entry name" value="STROIDFINGER"/>
</dbReference>
<dbReference type="InterPro" id="IPR042269">
    <property type="entry name" value="Ser_carbopepase_S28_SKS"/>
</dbReference>
<dbReference type="PANTHER" id="PTHR11010:SF105">
    <property type="entry name" value="PEPTIDASE S28-RELATED"/>
    <property type="match status" value="1"/>
</dbReference>
<dbReference type="Pfam" id="PF00105">
    <property type="entry name" value="zf-C4"/>
    <property type="match status" value="1"/>
</dbReference>
<evidence type="ECO:0000256" key="9">
    <source>
        <dbReference type="ARBA" id="ARBA00022833"/>
    </source>
</evidence>
<dbReference type="PANTHER" id="PTHR11010">
    <property type="entry name" value="PROTEASE S28 PRO-X CARBOXYPEPTIDASE-RELATED"/>
    <property type="match status" value="1"/>
</dbReference>
<dbReference type="PROSITE" id="PS51843">
    <property type="entry name" value="NR_LBD"/>
    <property type="match status" value="1"/>
</dbReference>
<evidence type="ECO:0000256" key="1">
    <source>
        <dbReference type="ARBA" id="ARBA00004123"/>
    </source>
</evidence>
<dbReference type="InterPro" id="IPR008758">
    <property type="entry name" value="Peptidase_S28"/>
</dbReference>
<dbReference type="InterPro" id="IPR000536">
    <property type="entry name" value="Nucl_hrmn_rcpt_lig-bd"/>
</dbReference>
<keyword evidence="15" id="KW-0539">Nucleus</keyword>
<evidence type="ECO:0000313" key="20">
    <source>
        <dbReference type="Proteomes" id="UP001152747"/>
    </source>
</evidence>
<proteinExistence type="inferred from homology"/>
<comment type="similarity">
    <text evidence="2">Belongs to the nuclear hormone receptor family.</text>
</comment>
<comment type="caution">
    <text evidence="19">The sequence shown here is derived from an EMBL/GenBank/DDBJ whole genome shotgun (WGS) entry which is preliminary data.</text>
</comment>
<feature type="signal peptide" evidence="16">
    <location>
        <begin position="1"/>
        <end position="16"/>
    </location>
</feature>
<keyword evidence="11" id="KW-0238">DNA-binding</keyword>
<evidence type="ECO:0000256" key="3">
    <source>
        <dbReference type="ARBA" id="ARBA00011079"/>
    </source>
</evidence>
<dbReference type="SUPFAM" id="SSF53474">
    <property type="entry name" value="alpha/beta-Hydrolases"/>
    <property type="match status" value="3"/>
</dbReference>
<evidence type="ECO:0000256" key="2">
    <source>
        <dbReference type="ARBA" id="ARBA00005993"/>
    </source>
</evidence>
<keyword evidence="20" id="KW-1185">Reference proteome</keyword>
<evidence type="ECO:0000256" key="13">
    <source>
        <dbReference type="ARBA" id="ARBA00023170"/>
    </source>
</evidence>
<dbReference type="GO" id="GO:0000978">
    <property type="term" value="F:RNA polymerase II cis-regulatory region sequence-specific DNA binding"/>
    <property type="evidence" value="ECO:0007669"/>
    <property type="project" value="InterPro"/>
</dbReference>
<feature type="domain" description="Nuclear receptor" evidence="17">
    <location>
        <begin position="1053"/>
        <end position="1129"/>
    </location>
</feature>
<dbReference type="GO" id="GO:0003700">
    <property type="term" value="F:DNA-binding transcription factor activity"/>
    <property type="evidence" value="ECO:0007669"/>
    <property type="project" value="InterPro"/>
</dbReference>
<evidence type="ECO:0000256" key="6">
    <source>
        <dbReference type="ARBA" id="ARBA00022729"/>
    </source>
</evidence>
<keyword evidence="6 16" id="KW-0732">Signal</keyword>
<evidence type="ECO:0000256" key="7">
    <source>
        <dbReference type="ARBA" id="ARBA00022771"/>
    </source>
</evidence>
<comment type="subcellular location">
    <subcellularLocation>
        <location evidence="1">Nucleus</location>
    </subcellularLocation>
</comment>
<name>A0A9P1IM19_9PELO</name>
<gene>
    <name evidence="19" type="ORF">CAMP_LOCUS10193</name>
</gene>
<dbReference type="Proteomes" id="UP001152747">
    <property type="component" value="Unassembled WGS sequence"/>
</dbReference>
<dbReference type="Pfam" id="PF00104">
    <property type="entry name" value="Hormone_recep"/>
    <property type="match status" value="1"/>
</dbReference>
<accession>A0A9P1IM19</accession>
<dbReference type="FunFam" id="1.20.120.980:FF:000003">
    <property type="entry name" value="Serine protease 16"/>
    <property type="match status" value="1"/>
</dbReference>
<keyword evidence="14" id="KW-0325">Glycoprotein</keyword>
<dbReference type="Gene3D" id="3.30.50.10">
    <property type="entry name" value="Erythroid Transcription Factor GATA-1, subunit A"/>
    <property type="match status" value="1"/>
</dbReference>
<reference evidence="19" key="1">
    <citation type="submission" date="2022-11" db="EMBL/GenBank/DDBJ databases">
        <authorList>
            <person name="Kikuchi T."/>
        </authorList>
    </citation>
    <scope>NUCLEOTIDE SEQUENCE</scope>
    <source>
        <strain evidence="19">PS1010</strain>
    </source>
</reference>
<comment type="similarity">
    <text evidence="3">Belongs to the peptidase S28 family.</text>
</comment>
<evidence type="ECO:0000256" key="5">
    <source>
        <dbReference type="ARBA" id="ARBA00022723"/>
    </source>
</evidence>
<dbReference type="SMART" id="SM00399">
    <property type="entry name" value="ZnF_C4"/>
    <property type="match status" value="1"/>
</dbReference>
<evidence type="ECO:0000256" key="14">
    <source>
        <dbReference type="ARBA" id="ARBA00023180"/>
    </source>
</evidence>
<evidence type="ECO:0000256" key="15">
    <source>
        <dbReference type="ARBA" id="ARBA00023242"/>
    </source>
</evidence>
<dbReference type="SMART" id="SM00430">
    <property type="entry name" value="HOLI"/>
    <property type="match status" value="1"/>
</dbReference>
<dbReference type="GO" id="GO:0006508">
    <property type="term" value="P:proteolysis"/>
    <property type="evidence" value="ECO:0007669"/>
    <property type="project" value="UniProtKB-KW"/>
</dbReference>
<evidence type="ECO:0000259" key="17">
    <source>
        <dbReference type="PROSITE" id="PS51030"/>
    </source>
</evidence>
<feature type="chain" id="PRO_5040279899" description="Nuclear receptor domain-containing protein" evidence="16">
    <location>
        <begin position="17"/>
        <end position="1427"/>
    </location>
</feature>